<evidence type="ECO:0000313" key="3">
    <source>
        <dbReference type="Proteomes" id="UP000663651"/>
    </source>
</evidence>
<reference evidence="2 3" key="1">
    <citation type="submission" date="2021-03" db="EMBL/GenBank/DDBJ databases">
        <title>Geobacter metallireducens gen. nov. sp. nov., a microorganism capable of coupling the complete oxidation of organic compounds to the reduction of iron and other metals.</title>
        <authorList>
            <person name="Li Y."/>
        </authorList>
    </citation>
    <scope>NUCLEOTIDE SEQUENCE [LARGE SCALE GENOMIC DNA]</scope>
    <source>
        <strain evidence="2 3">Jerry-YX</strain>
    </source>
</reference>
<protein>
    <submittedName>
        <fullName evidence="2">PilZ domain-containing protein</fullName>
    </submittedName>
</protein>
<sequence length="230" mass="25443">MRLIFVVEERFALEPYIAAIRGAVDQLIVVSSIKELFATMEREACSGIFLDVPSLVRATKDDKAALYDLIHIFPTLRVKWDHRNSTVRALFYDSVPGPDAGVETFVREQCAGFLPRPTRQSERAALQLNILVSPDPSFPEGAAIKTATLNLTANGCFIIGTGEWTRGRRLWVKMPNLSDPAPIGVDVRWRKEWNDVPGVPGAGVEFVEMSDGQRAELEVFCVSGRVGSPI</sequence>
<feature type="domain" description="PilZ" evidence="1">
    <location>
        <begin position="118"/>
        <end position="221"/>
    </location>
</feature>
<dbReference type="Pfam" id="PF07238">
    <property type="entry name" value="PilZ"/>
    <property type="match status" value="1"/>
</dbReference>
<keyword evidence="3" id="KW-1185">Reference proteome</keyword>
<dbReference type="RefSeq" id="WP_207161970.1">
    <property type="nucleotide sequence ID" value="NZ_CP071382.1"/>
</dbReference>
<evidence type="ECO:0000259" key="1">
    <source>
        <dbReference type="Pfam" id="PF07238"/>
    </source>
</evidence>
<dbReference type="Proteomes" id="UP000663651">
    <property type="component" value="Chromosome"/>
</dbReference>
<gene>
    <name evidence="2" type="ORF">JZM60_09125</name>
</gene>
<proteinExistence type="predicted"/>
<accession>A0ABX7PZG0</accession>
<evidence type="ECO:0000313" key="2">
    <source>
        <dbReference type="EMBL" id="QSV44342.1"/>
    </source>
</evidence>
<organism evidence="2 3">
    <name type="scientific">Geobacter benzoatilyticus</name>
    <dbReference type="NCBI Taxonomy" id="2815309"/>
    <lineage>
        <taxon>Bacteria</taxon>
        <taxon>Pseudomonadati</taxon>
        <taxon>Thermodesulfobacteriota</taxon>
        <taxon>Desulfuromonadia</taxon>
        <taxon>Geobacterales</taxon>
        <taxon>Geobacteraceae</taxon>
        <taxon>Geobacter</taxon>
    </lineage>
</organism>
<name>A0ABX7PZG0_9BACT</name>
<dbReference type="InterPro" id="IPR009875">
    <property type="entry name" value="PilZ_domain"/>
</dbReference>
<dbReference type="EMBL" id="CP071382">
    <property type="protein sequence ID" value="QSV44342.1"/>
    <property type="molecule type" value="Genomic_DNA"/>
</dbReference>